<evidence type="ECO:0000313" key="2">
    <source>
        <dbReference type="EMBL" id="BAD23653.1"/>
    </source>
</evidence>
<organism evidence="2 3">
    <name type="scientific">Oryza sativa subsp. japonica</name>
    <name type="common">Rice</name>
    <dbReference type="NCBI Taxonomy" id="39947"/>
    <lineage>
        <taxon>Eukaryota</taxon>
        <taxon>Viridiplantae</taxon>
        <taxon>Streptophyta</taxon>
        <taxon>Embryophyta</taxon>
        <taxon>Tracheophyta</taxon>
        <taxon>Spermatophyta</taxon>
        <taxon>Magnoliopsida</taxon>
        <taxon>Liliopsida</taxon>
        <taxon>Poales</taxon>
        <taxon>Poaceae</taxon>
        <taxon>BOP clade</taxon>
        <taxon>Oryzoideae</taxon>
        <taxon>Oryzeae</taxon>
        <taxon>Oryzinae</taxon>
        <taxon>Oryza</taxon>
        <taxon>Oryza sativa</taxon>
    </lineage>
</organism>
<evidence type="ECO:0000313" key="3">
    <source>
        <dbReference type="Proteomes" id="UP000000763"/>
    </source>
</evidence>
<dbReference type="EMBL" id="AP005841">
    <property type="protein sequence ID" value="BAD23653.1"/>
    <property type="molecule type" value="Genomic_DNA"/>
</dbReference>
<gene>
    <name evidence="2" type="primary">OSJNBa0052M16.21</name>
</gene>
<reference evidence="3" key="2">
    <citation type="journal article" date="2008" name="Nucleic Acids Res.">
        <title>The rice annotation project database (RAP-DB): 2008 update.</title>
        <authorList>
            <consortium name="The rice annotation project (RAP)"/>
        </authorList>
    </citation>
    <scope>GENOME REANNOTATION</scope>
    <source>
        <strain evidence="3">cv. Nipponbare</strain>
    </source>
</reference>
<sequence>MDTTKKRNKCSRSAEEQSSSEQQRIQEQRANLDLHGIYPSRTAAVVPARMDGPHLCAVTRLSLHPVNSSHAAVPSALPVHPIPTTPCLETMPFPEVDDGDSASRLAPTAP</sequence>
<proteinExistence type="predicted"/>
<dbReference type="AlphaFoldDB" id="Q6K2G3"/>
<feature type="region of interest" description="Disordered" evidence="1">
    <location>
        <begin position="1"/>
        <end position="26"/>
    </location>
</feature>
<feature type="region of interest" description="Disordered" evidence="1">
    <location>
        <begin position="88"/>
        <end position="110"/>
    </location>
</feature>
<dbReference type="Proteomes" id="UP000000763">
    <property type="component" value="Chromosome 2"/>
</dbReference>
<protein>
    <submittedName>
        <fullName evidence="2">Uncharacterized protein</fullName>
    </submittedName>
</protein>
<name>Q6K2G3_ORYSJ</name>
<accession>Q6K2G3</accession>
<reference evidence="3" key="1">
    <citation type="journal article" date="2005" name="Nature">
        <title>The map-based sequence of the rice genome.</title>
        <authorList>
            <consortium name="International rice genome sequencing project (IRGSP)"/>
            <person name="Matsumoto T."/>
            <person name="Wu J."/>
            <person name="Kanamori H."/>
            <person name="Katayose Y."/>
            <person name="Fujisawa M."/>
            <person name="Namiki N."/>
            <person name="Mizuno H."/>
            <person name="Yamamoto K."/>
            <person name="Antonio B.A."/>
            <person name="Baba T."/>
            <person name="Sakata K."/>
            <person name="Nagamura Y."/>
            <person name="Aoki H."/>
            <person name="Arikawa K."/>
            <person name="Arita K."/>
            <person name="Bito T."/>
            <person name="Chiden Y."/>
            <person name="Fujitsuka N."/>
            <person name="Fukunaka R."/>
            <person name="Hamada M."/>
            <person name="Harada C."/>
            <person name="Hayashi A."/>
            <person name="Hijishita S."/>
            <person name="Honda M."/>
            <person name="Hosokawa S."/>
            <person name="Ichikawa Y."/>
            <person name="Idonuma A."/>
            <person name="Iijima M."/>
            <person name="Ikeda M."/>
            <person name="Ikeno M."/>
            <person name="Ito K."/>
            <person name="Ito S."/>
            <person name="Ito T."/>
            <person name="Ito Y."/>
            <person name="Ito Y."/>
            <person name="Iwabuchi A."/>
            <person name="Kamiya K."/>
            <person name="Karasawa W."/>
            <person name="Kurita K."/>
            <person name="Katagiri S."/>
            <person name="Kikuta A."/>
            <person name="Kobayashi H."/>
            <person name="Kobayashi N."/>
            <person name="Machita K."/>
            <person name="Maehara T."/>
            <person name="Masukawa M."/>
            <person name="Mizubayashi T."/>
            <person name="Mukai Y."/>
            <person name="Nagasaki H."/>
            <person name="Nagata Y."/>
            <person name="Naito S."/>
            <person name="Nakashima M."/>
            <person name="Nakama Y."/>
            <person name="Nakamichi Y."/>
            <person name="Nakamura M."/>
            <person name="Meguro A."/>
            <person name="Negishi M."/>
            <person name="Ohta I."/>
            <person name="Ohta T."/>
            <person name="Okamoto M."/>
            <person name="Ono N."/>
            <person name="Saji S."/>
            <person name="Sakaguchi M."/>
            <person name="Sakai K."/>
            <person name="Shibata M."/>
            <person name="Shimokawa T."/>
            <person name="Song J."/>
            <person name="Takazaki Y."/>
            <person name="Terasawa K."/>
            <person name="Tsugane M."/>
            <person name="Tsuji K."/>
            <person name="Ueda S."/>
            <person name="Waki K."/>
            <person name="Yamagata H."/>
            <person name="Yamamoto M."/>
            <person name="Yamamoto S."/>
            <person name="Yamane H."/>
            <person name="Yoshiki S."/>
            <person name="Yoshihara R."/>
            <person name="Yukawa K."/>
            <person name="Zhong H."/>
            <person name="Yano M."/>
            <person name="Yuan Q."/>
            <person name="Ouyang S."/>
            <person name="Liu J."/>
            <person name="Jones K.M."/>
            <person name="Gansberger K."/>
            <person name="Moffat K."/>
            <person name="Hill J."/>
            <person name="Bera J."/>
            <person name="Fadrosh D."/>
            <person name="Jin S."/>
            <person name="Johri S."/>
            <person name="Kim M."/>
            <person name="Overton L."/>
            <person name="Reardon M."/>
            <person name="Tsitrin T."/>
            <person name="Vuong H."/>
            <person name="Weaver B."/>
            <person name="Ciecko A."/>
            <person name="Tallon L."/>
            <person name="Jackson J."/>
            <person name="Pai G."/>
            <person name="Aken S.V."/>
            <person name="Utterback T."/>
            <person name="Reidmuller S."/>
            <person name="Feldblyum T."/>
            <person name="Hsiao J."/>
            <person name="Zismann V."/>
            <person name="Iobst S."/>
            <person name="de Vazeille A.R."/>
            <person name="Buell C.R."/>
            <person name="Ying K."/>
            <person name="Li Y."/>
            <person name="Lu T."/>
            <person name="Huang Y."/>
            <person name="Zhao Q."/>
            <person name="Feng Q."/>
            <person name="Zhang L."/>
            <person name="Zhu J."/>
            <person name="Weng Q."/>
            <person name="Mu J."/>
            <person name="Lu Y."/>
            <person name="Fan D."/>
            <person name="Liu Y."/>
            <person name="Guan J."/>
            <person name="Zhang Y."/>
            <person name="Yu S."/>
            <person name="Liu X."/>
            <person name="Zhang Y."/>
            <person name="Hong G."/>
            <person name="Han B."/>
            <person name="Choisne N."/>
            <person name="Demange N."/>
            <person name="Orjeda G."/>
            <person name="Samain S."/>
            <person name="Cattolico L."/>
            <person name="Pelletier E."/>
            <person name="Couloux A."/>
            <person name="Segurens B."/>
            <person name="Wincker P."/>
            <person name="D'Hont A."/>
            <person name="Scarpelli C."/>
            <person name="Weissenbach J."/>
            <person name="Salanoubat M."/>
            <person name="Quetier F."/>
            <person name="Yu Y."/>
            <person name="Kim H.R."/>
            <person name="Rambo T."/>
            <person name="Currie J."/>
            <person name="Collura K."/>
            <person name="Luo M."/>
            <person name="Yang T."/>
            <person name="Ammiraju J.S.S."/>
            <person name="Engler F."/>
            <person name="Soderlund C."/>
            <person name="Wing R.A."/>
            <person name="Palmer L.E."/>
            <person name="de la Bastide M."/>
            <person name="Spiegel L."/>
            <person name="Nascimento L."/>
            <person name="Zutavern T."/>
            <person name="O'Shaughnessy A."/>
            <person name="Dike S."/>
            <person name="Dedhia N."/>
            <person name="Preston R."/>
            <person name="Balija V."/>
            <person name="McCombie W.R."/>
            <person name="Chow T."/>
            <person name="Chen H."/>
            <person name="Chung M."/>
            <person name="Chen C."/>
            <person name="Shaw J."/>
            <person name="Wu H."/>
            <person name="Hsiao K."/>
            <person name="Chao Y."/>
            <person name="Chu M."/>
            <person name="Cheng C."/>
            <person name="Hour A."/>
            <person name="Lee P."/>
            <person name="Lin S."/>
            <person name="Lin Y."/>
            <person name="Liou J."/>
            <person name="Liu S."/>
            <person name="Hsing Y."/>
            <person name="Raghuvanshi S."/>
            <person name="Mohanty A."/>
            <person name="Bharti A.K."/>
            <person name="Gaur A."/>
            <person name="Gupta V."/>
            <person name="Kumar D."/>
            <person name="Ravi V."/>
            <person name="Vij S."/>
            <person name="Kapur A."/>
            <person name="Khurana P."/>
            <person name="Khurana P."/>
            <person name="Khurana J.P."/>
            <person name="Tyagi A.K."/>
            <person name="Gaikwad K."/>
            <person name="Singh A."/>
            <person name="Dalal V."/>
            <person name="Srivastava S."/>
            <person name="Dixit A."/>
            <person name="Pal A.K."/>
            <person name="Ghazi I.A."/>
            <person name="Yadav M."/>
            <person name="Pandit A."/>
            <person name="Bhargava A."/>
            <person name="Sureshbabu K."/>
            <person name="Batra K."/>
            <person name="Sharma T.R."/>
            <person name="Mohapatra T."/>
            <person name="Singh N.K."/>
            <person name="Messing J."/>
            <person name="Nelson A.B."/>
            <person name="Fuks G."/>
            <person name="Kavchok S."/>
            <person name="Keizer G."/>
            <person name="Linton E."/>
            <person name="Llaca V."/>
            <person name="Song R."/>
            <person name="Tanyolac B."/>
            <person name="Young S."/>
            <person name="Ho-Il K."/>
            <person name="Hahn J.H."/>
            <person name="Sangsakoo G."/>
            <person name="Vanavichit A."/>
            <person name="de Mattos Luiz.A.T."/>
            <person name="Zimmer P.D."/>
            <person name="Malone G."/>
            <person name="Dellagostin O."/>
            <person name="de Oliveira A.C."/>
            <person name="Bevan M."/>
            <person name="Bancroft I."/>
            <person name="Minx P."/>
            <person name="Cordum H."/>
            <person name="Wilson R."/>
            <person name="Cheng Z."/>
            <person name="Jin W."/>
            <person name="Jiang J."/>
            <person name="Leong S.A."/>
            <person name="Iwama H."/>
            <person name="Gojobori T."/>
            <person name="Itoh T."/>
            <person name="Niimura Y."/>
            <person name="Fujii Y."/>
            <person name="Habara T."/>
            <person name="Sakai H."/>
            <person name="Sato Y."/>
            <person name="Wilson G."/>
            <person name="Kumar K."/>
            <person name="McCouch S."/>
            <person name="Juretic N."/>
            <person name="Hoen D."/>
            <person name="Wright S."/>
            <person name="Bruskiewich R."/>
            <person name="Bureau T."/>
            <person name="Miyao A."/>
            <person name="Hirochika H."/>
            <person name="Nishikawa T."/>
            <person name="Kadowaki K."/>
            <person name="Sugiura M."/>
            <person name="Burr B."/>
            <person name="Sasaki T."/>
        </authorList>
    </citation>
    <scope>NUCLEOTIDE SEQUENCE [LARGE SCALE GENOMIC DNA]</scope>
    <source>
        <strain evidence="3">cv. Nipponbare</strain>
    </source>
</reference>
<evidence type="ECO:0000256" key="1">
    <source>
        <dbReference type="SAM" id="MobiDB-lite"/>
    </source>
</evidence>
<feature type="compositionally biased region" description="Basic residues" evidence="1">
    <location>
        <begin position="1"/>
        <end position="10"/>
    </location>
</feature>